<name>A0ACC0NCX0_RHOML</name>
<evidence type="ECO:0000313" key="1">
    <source>
        <dbReference type="EMBL" id="KAI8551182.1"/>
    </source>
</evidence>
<accession>A0ACC0NCX0</accession>
<protein>
    <submittedName>
        <fullName evidence="1">Uncharacterized protein</fullName>
    </submittedName>
</protein>
<evidence type="ECO:0000313" key="2">
    <source>
        <dbReference type="Proteomes" id="UP001062846"/>
    </source>
</evidence>
<dbReference type="Proteomes" id="UP001062846">
    <property type="component" value="Chromosome 6"/>
</dbReference>
<comment type="caution">
    <text evidence="1">The sequence shown here is derived from an EMBL/GenBank/DDBJ whole genome shotgun (WGS) entry which is preliminary data.</text>
</comment>
<keyword evidence="2" id="KW-1185">Reference proteome</keyword>
<organism evidence="1 2">
    <name type="scientific">Rhododendron molle</name>
    <name type="common">Chinese azalea</name>
    <name type="synonym">Azalea mollis</name>
    <dbReference type="NCBI Taxonomy" id="49168"/>
    <lineage>
        <taxon>Eukaryota</taxon>
        <taxon>Viridiplantae</taxon>
        <taxon>Streptophyta</taxon>
        <taxon>Embryophyta</taxon>
        <taxon>Tracheophyta</taxon>
        <taxon>Spermatophyta</taxon>
        <taxon>Magnoliopsida</taxon>
        <taxon>eudicotyledons</taxon>
        <taxon>Gunneridae</taxon>
        <taxon>Pentapetalae</taxon>
        <taxon>asterids</taxon>
        <taxon>Ericales</taxon>
        <taxon>Ericaceae</taxon>
        <taxon>Ericoideae</taxon>
        <taxon>Rhodoreae</taxon>
        <taxon>Rhododendron</taxon>
    </lineage>
</organism>
<reference evidence="1" key="1">
    <citation type="submission" date="2022-02" db="EMBL/GenBank/DDBJ databases">
        <title>Plant Genome Project.</title>
        <authorList>
            <person name="Zhang R.-G."/>
        </authorList>
    </citation>
    <scope>NUCLEOTIDE SEQUENCE</scope>
    <source>
        <strain evidence="1">AT1</strain>
    </source>
</reference>
<gene>
    <name evidence="1" type="ORF">RHMOL_Rhmol06G0165200</name>
</gene>
<proteinExistence type="predicted"/>
<sequence length="331" mass="37666">MYTIPSVLCRGLRYLTSDVQSWWPNPYCWKCEVIGKYCRLSSSNNSKKHETECFDIPKPPRGRGETKSPLVTGLIPASLFLLVVLVIAIYFAHRSNNLKKVDQVKVERFLENYIALKPTRYTYSEIKKITHNLKDKLGQGGYGTVYKGELSNDVPIAAKILNNFTGKVDDFINEVGTIDSWEKLQDIALGIAEGIDYLHQGCDQRILHFYIKPHNILLDKNFIPKILDFGLAKLCSKEQSIVSMTAARGTVGYIAPKVFSRNFGNVSHKSDVYSFGMLLEMAGGRKKNIDVCTKENNDEVYIPKWIYNRLNREEVKNNEVEQGGMPRLLRS</sequence>
<dbReference type="EMBL" id="CM046393">
    <property type="protein sequence ID" value="KAI8551182.1"/>
    <property type="molecule type" value="Genomic_DNA"/>
</dbReference>